<feature type="signal peptide" evidence="1">
    <location>
        <begin position="1"/>
        <end position="24"/>
    </location>
</feature>
<accession>A0A2M4B315</accession>
<protein>
    <submittedName>
        <fullName evidence="2">Putative secreted protein</fullName>
    </submittedName>
</protein>
<keyword evidence="1" id="KW-0732">Signal</keyword>
<dbReference type="AlphaFoldDB" id="A0A2M4B315"/>
<feature type="chain" id="PRO_5014656349" evidence="1">
    <location>
        <begin position="25"/>
        <end position="70"/>
    </location>
</feature>
<proteinExistence type="predicted"/>
<sequence>MFFLVKQLLFQLLALESQYTLKNAQKKVSKNLPFVYCCFEDLTMGSSGLSCYYHRACNTFNNYSTEMLFP</sequence>
<reference evidence="2" key="1">
    <citation type="submission" date="2018-01" db="EMBL/GenBank/DDBJ databases">
        <title>An insight into the sialome of Amazonian anophelines.</title>
        <authorList>
            <person name="Ribeiro J.M."/>
            <person name="Scarpassa V."/>
            <person name="Calvo E."/>
        </authorList>
    </citation>
    <scope>NUCLEOTIDE SEQUENCE</scope>
    <source>
        <tissue evidence="2">Salivary glands</tissue>
    </source>
</reference>
<evidence type="ECO:0000256" key="1">
    <source>
        <dbReference type="SAM" id="SignalP"/>
    </source>
</evidence>
<organism evidence="2">
    <name type="scientific">Anopheles triannulatus</name>
    <dbReference type="NCBI Taxonomy" id="58253"/>
    <lineage>
        <taxon>Eukaryota</taxon>
        <taxon>Metazoa</taxon>
        <taxon>Ecdysozoa</taxon>
        <taxon>Arthropoda</taxon>
        <taxon>Hexapoda</taxon>
        <taxon>Insecta</taxon>
        <taxon>Pterygota</taxon>
        <taxon>Neoptera</taxon>
        <taxon>Endopterygota</taxon>
        <taxon>Diptera</taxon>
        <taxon>Nematocera</taxon>
        <taxon>Culicoidea</taxon>
        <taxon>Culicidae</taxon>
        <taxon>Anophelinae</taxon>
        <taxon>Anopheles</taxon>
    </lineage>
</organism>
<evidence type="ECO:0000313" key="2">
    <source>
        <dbReference type="EMBL" id="MBW47436.1"/>
    </source>
</evidence>
<dbReference type="EMBL" id="GGFK01014115">
    <property type="protein sequence ID" value="MBW47436.1"/>
    <property type="molecule type" value="Transcribed_RNA"/>
</dbReference>
<name>A0A2M4B315_9DIPT</name>